<reference evidence="2 3" key="1">
    <citation type="submission" date="2018-03" db="EMBL/GenBank/DDBJ databases">
        <title>Complete Fusobacterium genomes using hybrid Minion sequencing.</title>
        <authorList>
            <person name="Slade D.J."/>
            <person name="Lahmers K."/>
        </authorList>
    </citation>
    <scope>NUCLEOTIDE SEQUENCE [LARGE SCALE GENOMIC DNA]</scope>
    <source>
        <strain evidence="2 3">2_1_31</strain>
    </source>
</reference>
<protein>
    <recommendedName>
        <fullName evidence="4">Polymerase/histidinol phosphatase N-terminal domain-containing protein</fullName>
    </recommendedName>
</protein>
<dbReference type="Proteomes" id="UP000241472">
    <property type="component" value="Chromosome"/>
</dbReference>
<sequence length="958" mass="113188">MYTEYKEGSKWIKCDFHIHTPCSVLNNQFGDNFEEYVKKMLRKALEHDIKIIAITDYYSIDGYKKLKEEYLEREFKLKELGFLDEEILRIGQILFLANVEFRLDILVNRAKVNFHIILSDKIKISDIEENFIKRIEFPFQGTEKRTLTRSNIESLGKKLKEEQNNLRGSEYEIGIGQLAVDSSQVLNILENSDIFKNKYLVVLPSDEDLSNIRWDGQDHNIRKILIQQAHCLFSSNKSTISWGLGEKSENKEEYVKEFFSLKPCIHGSDAHCYEKLFRPDKNRYCWIKSIPTFEGIRQMLFEPKERVYIGETFPNKKQPYNIIKRVKFIDSKNEFQNDWIYFNEGLNSIIGGKSSGKSLLLYYIAKTIISKKITNLKMEIGSDLNFLGYDFEKELKFDFIVEWADGVKINLKSEESKRKITYIPQMYINYIAENKNNKNELNNILLGILNENKEFKDNIENINEKINQKSIEINEEISIFFRNKIKLTELENEKIDIGDLEGIQKNIDRLEKESQEIAYISILNDNEKEEYLDISNSIKKKKEELEKYKQNVNIRQLYVNKLIEKIKETSVVLNEIFFEDFNKIDDNEVKENLKSLNENVESKILEVKNYLQNDNFIFKVSEKMKLLEVEIVNSQNNIKKYEEKMGNMEKQLNLVKLLEQEKQKKVLIEEKEKEIILLKNDLTNKKILEKYQELLALYENKILEHLKFKNISEDIELVVKLKFDIDSFKEKFSEKISKKMVLEKQFGENIFTGNEFKFTKDCHLENIKNIYDKLINNKEEIKINQSYSLEEVLEGLFKDYFSIEYDLVQNGDSLLKMSPGKRGIVLFQLFLQLSNSDTPILIDQPEDNLDNRTIYQELNTFIKNRKLKRQIILVSHNANLVVSTDSENVIVANQEIKKGNNYEYNEKYKFEYINGALEETFTLNNGKKFHEKGIREHVCEILEGGEKAFKIREKKYGF</sequence>
<organism evidence="2 3">
    <name type="scientific">Fusobacterium periodonticum</name>
    <dbReference type="NCBI Taxonomy" id="860"/>
    <lineage>
        <taxon>Bacteria</taxon>
        <taxon>Fusobacteriati</taxon>
        <taxon>Fusobacteriota</taxon>
        <taxon>Fusobacteriia</taxon>
        <taxon>Fusobacteriales</taxon>
        <taxon>Fusobacteriaceae</taxon>
        <taxon>Fusobacterium</taxon>
    </lineage>
</organism>
<feature type="coiled-coil region" evidence="1">
    <location>
        <begin position="524"/>
        <end position="551"/>
    </location>
</feature>
<evidence type="ECO:0000313" key="2">
    <source>
        <dbReference type="EMBL" id="AVQ24938.1"/>
    </source>
</evidence>
<feature type="coiled-coil region" evidence="1">
    <location>
        <begin position="593"/>
        <end position="688"/>
    </location>
</feature>
<evidence type="ECO:0000256" key="1">
    <source>
        <dbReference type="SAM" id="Coils"/>
    </source>
</evidence>
<dbReference type="InterPro" id="IPR027417">
    <property type="entry name" value="P-loop_NTPase"/>
</dbReference>
<dbReference type="Gene3D" id="3.40.50.300">
    <property type="entry name" value="P-loop containing nucleotide triphosphate hydrolases"/>
    <property type="match status" value="1"/>
</dbReference>
<proteinExistence type="predicted"/>
<evidence type="ECO:0008006" key="4">
    <source>
        <dbReference type="Google" id="ProtNLM"/>
    </source>
</evidence>
<dbReference type="AlphaFoldDB" id="A0AAD0HVA8"/>
<keyword evidence="1" id="KW-0175">Coiled coil</keyword>
<dbReference type="EMBL" id="CP028108">
    <property type="protein sequence ID" value="AVQ24938.1"/>
    <property type="molecule type" value="Genomic_DNA"/>
</dbReference>
<feature type="coiled-coil region" evidence="1">
    <location>
        <begin position="445"/>
        <end position="476"/>
    </location>
</feature>
<dbReference type="NCBIfam" id="NF045780">
    <property type="entry name" value="TrlF_fam_ATP"/>
    <property type="match status" value="1"/>
</dbReference>
<dbReference type="RefSeq" id="WP_008793540.1">
    <property type="nucleotide sequence ID" value="NZ_CABKNO010000001.1"/>
</dbReference>
<dbReference type="InterPro" id="IPR054787">
    <property type="entry name" value="TrlF_ATPase"/>
</dbReference>
<dbReference type="SUPFAM" id="SSF89550">
    <property type="entry name" value="PHP domain-like"/>
    <property type="match status" value="1"/>
</dbReference>
<name>A0AAD0HVA8_9FUSO</name>
<dbReference type="KEGG" id="fpei:C4N17_04010"/>
<gene>
    <name evidence="2" type="ORF">C4N17_04010</name>
</gene>
<dbReference type="Gene3D" id="3.20.20.140">
    <property type="entry name" value="Metal-dependent hydrolases"/>
    <property type="match status" value="1"/>
</dbReference>
<accession>A0AAD0HVA8</accession>
<dbReference type="InterPro" id="IPR016195">
    <property type="entry name" value="Pol/histidinol_Pase-like"/>
</dbReference>
<dbReference type="SUPFAM" id="SSF52540">
    <property type="entry name" value="P-loop containing nucleoside triphosphate hydrolases"/>
    <property type="match status" value="1"/>
</dbReference>
<evidence type="ECO:0000313" key="3">
    <source>
        <dbReference type="Proteomes" id="UP000241472"/>
    </source>
</evidence>